<gene>
    <name evidence="1" type="ORF">XJ44_00480</name>
</gene>
<dbReference type="PANTHER" id="PTHR35807">
    <property type="entry name" value="TRANSCRIPTIONAL REGULATOR REDD-RELATED"/>
    <property type="match status" value="1"/>
</dbReference>
<evidence type="ECO:0000313" key="2">
    <source>
        <dbReference type="Proteomes" id="UP000242616"/>
    </source>
</evidence>
<reference evidence="1 2" key="1">
    <citation type="submission" date="2015-06" db="EMBL/GenBank/DDBJ databases">
        <title>Genome sequencing of Thermotogales isolates from hydrothermal vents.</title>
        <authorList>
            <person name="Haverkamp T.H."/>
            <person name="Kublanov I.V."/>
            <person name="Nesbo C.L."/>
        </authorList>
    </citation>
    <scope>NUCLEOTIDE SEQUENCE [LARGE SCALE GENOMIC DNA]</scope>
    <source>
        <strain evidence="2">ik275mar</strain>
    </source>
</reference>
<dbReference type="InterPro" id="IPR016032">
    <property type="entry name" value="Sig_transdc_resp-reg_C-effctor"/>
</dbReference>
<evidence type="ECO:0000313" key="1">
    <source>
        <dbReference type="EMBL" id="ONN28054.1"/>
    </source>
</evidence>
<dbReference type="PANTHER" id="PTHR35807:SF2">
    <property type="entry name" value="TRANSCRIPTIONAL ACTIVATOR DOMAIN"/>
    <property type="match status" value="1"/>
</dbReference>
<name>A0ABX3IL95_9BACT</name>
<proteinExistence type="predicted"/>
<dbReference type="SUPFAM" id="SSF46894">
    <property type="entry name" value="C-terminal effector domain of the bipartite response regulators"/>
    <property type="match status" value="1"/>
</dbReference>
<dbReference type="InterPro" id="IPR051677">
    <property type="entry name" value="AfsR-DnrI-RedD_regulator"/>
</dbReference>
<keyword evidence="1" id="KW-0808">Transferase</keyword>
<keyword evidence="2" id="KW-1185">Reference proteome</keyword>
<dbReference type="EMBL" id="LBFC01000002">
    <property type="protein sequence ID" value="ONN28054.1"/>
    <property type="molecule type" value="Genomic_DNA"/>
</dbReference>
<protein>
    <submittedName>
        <fullName evidence="1">Histidine kinase</fullName>
    </submittedName>
</protein>
<organism evidence="1 2">
    <name type="scientific">Thermosipho affectus</name>
    <dbReference type="NCBI Taxonomy" id="660294"/>
    <lineage>
        <taxon>Bacteria</taxon>
        <taxon>Thermotogati</taxon>
        <taxon>Thermotogota</taxon>
        <taxon>Thermotogae</taxon>
        <taxon>Thermotogales</taxon>
        <taxon>Fervidobacteriaceae</taxon>
        <taxon>Thermosipho</taxon>
    </lineage>
</organism>
<dbReference type="Proteomes" id="UP000242616">
    <property type="component" value="Unassembled WGS sequence"/>
</dbReference>
<dbReference type="RefSeq" id="WP_075665128.1">
    <property type="nucleotide sequence ID" value="NZ_LBFC01000002.1"/>
</dbReference>
<sequence>MYIKMFGKYGIYLKDEKILLNSKKAEYILYYLILNVKRKIFVNEILDLFFEGYDKIYSRKNLNTLLYMIRKGLNITKDDLKIEKNMIFLNPRKLKCDYLEFQKLMEKKPSNDVLQKITQLYSGELLSGLDFDWIMPFRKLCEMQILLMTQQLKLPNNFEITNLPTRNEISMELAIKLIALDKKRRNPMFYPILLKTKEDINEKIRKSDFYVRLSQNSYLVLFETGDSNIEALKNILKFRFNNIEIVKEI</sequence>
<comment type="caution">
    <text evidence="1">The sequence shown here is derived from an EMBL/GenBank/DDBJ whole genome shotgun (WGS) entry which is preliminary data.</text>
</comment>
<keyword evidence="1" id="KW-0418">Kinase</keyword>
<accession>A0ABX3IL95</accession>
<dbReference type="GO" id="GO:0016301">
    <property type="term" value="F:kinase activity"/>
    <property type="evidence" value="ECO:0007669"/>
    <property type="project" value="UniProtKB-KW"/>
</dbReference>